<dbReference type="Pfam" id="PF02074">
    <property type="entry name" value="Peptidase_M32"/>
    <property type="match status" value="1"/>
</dbReference>
<protein>
    <submittedName>
        <fullName evidence="1">Carboxypeptidase Taq M32 metallopeptidase domain protein</fullName>
    </submittedName>
</protein>
<dbReference type="GO" id="GO:0004181">
    <property type="term" value="F:metallocarboxypeptidase activity"/>
    <property type="evidence" value="ECO:0007669"/>
    <property type="project" value="InterPro"/>
</dbReference>
<proteinExistence type="predicted"/>
<dbReference type="Gene3D" id="1.10.1370.30">
    <property type="match status" value="1"/>
</dbReference>
<dbReference type="SUPFAM" id="SSF55486">
    <property type="entry name" value="Metalloproteases ('zincins'), catalytic domain"/>
    <property type="match status" value="1"/>
</dbReference>
<dbReference type="EMBL" id="AKWF02000049">
    <property type="protein sequence ID" value="EMO63584.1"/>
    <property type="molecule type" value="Genomic_DNA"/>
</dbReference>
<reference evidence="1 2" key="1">
    <citation type="submission" date="2013-01" db="EMBL/GenBank/DDBJ databases">
        <authorList>
            <person name="Harkins D.M."/>
            <person name="Durkin A.S."/>
            <person name="Brinkac L.M."/>
            <person name="Haft D.H."/>
            <person name="Selengut J.D."/>
            <person name="Sanka R."/>
            <person name="DePew J."/>
            <person name="Purushe J."/>
            <person name="Picardeau M."/>
            <person name="Werts C."/>
            <person name="Goarant C."/>
            <person name="Vinetz J.M."/>
            <person name="Sutton G.G."/>
            <person name="Nierman W.C."/>
            <person name="Fouts D.E."/>
        </authorList>
    </citation>
    <scope>NUCLEOTIDE SEQUENCE [LARGE SCALE GENOMIC DNA]</scope>
    <source>
        <strain evidence="1 2">200901868</strain>
    </source>
</reference>
<dbReference type="AlphaFoldDB" id="M6WEI7"/>
<gene>
    <name evidence="1" type="ORF">LEP1GSC133_1423</name>
</gene>
<name>M6WEI7_LEPBO</name>
<comment type="caution">
    <text evidence="1">The sequence shown here is derived from an EMBL/GenBank/DDBJ whole genome shotgun (WGS) entry which is preliminary data.</text>
</comment>
<dbReference type="PROSITE" id="PS52034">
    <property type="entry name" value="PEPTIDASE_M32"/>
    <property type="match status" value="1"/>
</dbReference>
<dbReference type="Proteomes" id="UP000012159">
    <property type="component" value="Unassembled WGS sequence"/>
</dbReference>
<dbReference type="PANTHER" id="PTHR34217:SF1">
    <property type="entry name" value="CARBOXYPEPTIDASE 1"/>
    <property type="match status" value="1"/>
</dbReference>
<evidence type="ECO:0000313" key="1">
    <source>
        <dbReference type="EMBL" id="EMO63584.1"/>
    </source>
</evidence>
<dbReference type="GO" id="GO:0006508">
    <property type="term" value="P:proteolysis"/>
    <property type="evidence" value="ECO:0007669"/>
    <property type="project" value="InterPro"/>
</dbReference>
<dbReference type="PANTHER" id="PTHR34217">
    <property type="entry name" value="METAL-DEPENDENT CARBOXYPEPTIDASE"/>
    <property type="match status" value="1"/>
</dbReference>
<accession>M6WEI7</accession>
<dbReference type="STRING" id="1192866.LEP1GSC133_1423"/>
<keyword evidence="1" id="KW-0121">Carboxypeptidase</keyword>
<dbReference type="InterPro" id="IPR001333">
    <property type="entry name" value="Peptidase_M32_Taq"/>
</dbReference>
<organism evidence="1 2">
    <name type="scientific">Leptospira borgpetersenii serovar Pomona str. 200901868</name>
    <dbReference type="NCBI Taxonomy" id="1192866"/>
    <lineage>
        <taxon>Bacteria</taxon>
        <taxon>Pseudomonadati</taxon>
        <taxon>Spirochaetota</taxon>
        <taxon>Spirochaetia</taxon>
        <taxon>Leptospirales</taxon>
        <taxon>Leptospiraceae</taxon>
        <taxon>Leptospira</taxon>
    </lineage>
</organism>
<sequence length="228" mass="26992">MVRVLVNLKEEFLLSTEMKEYENLFTEQIRNELKYFTEYRIAYQEIWTLRNVLNVLQWDSEIILPEGGRVERGSQIGLLSGLIHSKYAGESFYKLAERAREENEQKNLPGREERKIEFERLFQDLDRSRRLSQELVEEFSVTTSKAHSIWAKAKRENRFVDFAQILSKIVELSKKQTECYGYQTEAYDALLENYEPGQTAKDLDKLFFNLKNSLKPLIAKGKKSRIRF</sequence>
<evidence type="ECO:0000313" key="2">
    <source>
        <dbReference type="Proteomes" id="UP000012159"/>
    </source>
</evidence>
<keyword evidence="1" id="KW-0645">Protease</keyword>
<keyword evidence="1" id="KW-0378">Hydrolase</keyword>